<organism evidence="2 3">
    <name type="scientific">Pocillopora damicornis</name>
    <name type="common">Cauliflower coral</name>
    <name type="synonym">Millepora damicornis</name>
    <dbReference type="NCBI Taxonomy" id="46731"/>
    <lineage>
        <taxon>Eukaryota</taxon>
        <taxon>Metazoa</taxon>
        <taxon>Cnidaria</taxon>
        <taxon>Anthozoa</taxon>
        <taxon>Hexacorallia</taxon>
        <taxon>Scleractinia</taxon>
        <taxon>Astrocoeniina</taxon>
        <taxon>Pocilloporidae</taxon>
        <taxon>Pocillopora</taxon>
    </lineage>
</organism>
<dbReference type="AlphaFoldDB" id="A0A3M6TUK0"/>
<feature type="signal peptide" evidence="1">
    <location>
        <begin position="1"/>
        <end position="21"/>
    </location>
</feature>
<feature type="chain" id="PRO_5018308421" evidence="1">
    <location>
        <begin position="22"/>
        <end position="131"/>
    </location>
</feature>
<keyword evidence="1" id="KW-0732">Signal</keyword>
<proteinExistence type="predicted"/>
<dbReference type="OrthoDB" id="5987013at2759"/>
<evidence type="ECO:0000313" key="3">
    <source>
        <dbReference type="Proteomes" id="UP000275408"/>
    </source>
</evidence>
<evidence type="ECO:0000313" key="2">
    <source>
        <dbReference type="EMBL" id="RMX45026.1"/>
    </source>
</evidence>
<protein>
    <submittedName>
        <fullName evidence="2">Uncharacterized protein</fullName>
    </submittedName>
</protein>
<evidence type="ECO:0000256" key="1">
    <source>
        <dbReference type="SAM" id="SignalP"/>
    </source>
</evidence>
<reference evidence="2 3" key="1">
    <citation type="journal article" date="2018" name="Sci. Rep.">
        <title>Comparative analysis of the Pocillopora damicornis genome highlights role of immune system in coral evolution.</title>
        <authorList>
            <person name="Cunning R."/>
            <person name="Bay R.A."/>
            <person name="Gillette P."/>
            <person name="Baker A.C."/>
            <person name="Traylor-Knowles N."/>
        </authorList>
    </citation>
    <scope>NUCLEOTIDE SEQUENCE [LARGE SCALE GENOMIC DNA]</scope>
    <source>
        <strain evidence="2">RSMAS</strain>
        <tissue evidence="2">Whole animal</tissue>
    </source>
</reference>
<dbReference type="Proteomes" id="UP000275408">
    <property type="component" value="Unassembled WGS sequence"/>
</dbReference>
<gene>
    <name evidence="2" type="ORF">pdam_00011484</name>
</gene>
<comment type="caution">
    <text evidence="2">The sequence shown here is derived from an EMBL/GenBank/DDBJ whole genome shotgun (WGS) entry which is preliminary data.</text>
</comment>
<sequence length="131" mass="14330">MHMKLITVLCLAFGFLALVQGKSINKDNEQKVKDSCECSGKPKKKCTEETKKSEWPEKCGGTYTENKKCEHKDQPKNCTHKDQPKKCDCKAQAEKCKNVAAIGGGKKCNCKCKEGEAKAGIPRPADPAVIG</sequence>
<name>A0A3M6TUK0_POCDA</name>
<feature type="non-terminal residue" evidence="2">
    <location>
        <position position="131"/>
    </location>
</feature>
<dbReference type="EMBL" id="RCHS01002905">
    <property type="protein sequence ID" value="RMX45026.1"/>
    <property type="molecule type" value="Genomic_DNA"/>
</dbReference>
<accession>A0A3M6TUK0</accession>
<keyword evidence="3" id="KW-1185">Reference proteome</keyword>